<dbReference type="Pfam" id="PF14655">
    <property type="entry name" value="RAB3GAP2_N"/>
    <property type="match status" value="1"/>
</dbReference>
<dbReference type="AlphaFoldDB" id="A0AAF5DDQ8"/>
<evidence type="ECO:0000256" key="3">
    <source>
        <dbReference type="ARBA" id="ARBA00022468"/>
    </source>
</evidence>
<accession>A0AAF5DDQ8</accession>
<evidence type="ECO:0000256" key="4">
    <source>
        <dbReference type="ARBA" id="ARBA00022490"/>
    </source>
</evidence>
<dbReference type="GO" id="GO:0005737">
    <property type="term" value="C:cytoplasm"/>
    <property type="evidence" value="ECO:0007669"/>
    <property type="project" value="UniProtKB-SubCell"/>
</dbReference>
<evidence type="ECO:0008006" key="13">
    <source>
        <dbReference type="Google" id="ProtNLM"/>
    </source>
</evidence>
<keyword evidence="11" id="KW-1185">Reference proteome</keyword>
<feature type="coiled-coil region" evidence="6">
    <location>
        <begin position="1596"/>
        <end position="1623"/>
    </location>
</feature>
<dbReference type="InterPro" id="IPR029257">
    <property type="entry name" value="RAB3GAP2_C"/>
</dbReference>
<reference evidence="12" key="1">
    <citation type="submission" date="2024-02" db="UniProtKB">
        <authorList>
            <consortium name="WormBaseParasite"/>
        </authorList>
    </citation>
    <scope>IDENTIFICATION</scope>
</reference>
<dbReference type="InterPro" id="IPR008160">
    <property type="entry name" value="Collagen"/>
</dbReference>
<dbReference type="InterPro" id="IPR032839">
    <property type="entry name" value="RAB3GAP_N"/>
</dbReference>
<evidence type="ECO:0000256" key="5">
    <source>
        <dbReference type="ARBA" id="ARBA00022737"/>
    </source>
</evidence>
<organism evidence="11 12">
    <name type="scientific">Strongyloides stercoralis</name>
    <name type="common">Threadworm</name>
    <dbReference type="NCBI Taxonomy" id="6248"/>
    <lineage>
        <taxon>Eukaryota</taxon>
        <taxon>Metazoa</taxon>
        <taxon>Ecdysozoa</taxon>
        <taxon>Nematoda</taxon>
        <taxon>Chromadorea</taxon>
        <taxon>Rhabditida</taxon>
        <taxon>Tylenchina</taxon>
        <taxon>Panagrolaimomorpha</taxon>
        <taxon>Strongyloidoidea</taxon>
        <taxon>Strongyloididae</taxon>
        <taxon>Strongyloides</taxon>
    </lineage>
</organism>
<dbReference type="Proteomes" id="UP000035681">
    <property type="component" value="Unplaced"/>
</dbReference>
<evidence type="ECO:0000256" key="2">
    <source>
        <dbReference type="ARBA" id="ARBA00008153"/>
    </source>
</evidence>
<keyword evidence="3" id="KW-0343">GTPase activation</keyword>
<proteinExistence type="inferred from homology"/>
<dbReference type="InterPro" id="IPR026059">
    <property type="entry name" value="Rab3GAP2"/>
</dbReference>
<feature type="compositionally biased region" description="Low complexity" evidence="7">
    <location>
        <begin position="1763"/>
        <end position="1773"/>
    </location>
</feature>
<evidence type="ECO:0000313" key="11">
    <source>
        <dbReference type="Proteomes" id="UP000035681"/>
    </source>
</evidence>
<keyword evidence="4" id="KW-0963">Cytoplasm</keyword>
<dbReference type="InterPro" id="IPR009496">
    <property type="entry name" value="RGM_C"/>
</dbReference>
<evidence type="ECO:0000256" key="6">
    <source>
        <dbReference type="SAM" id="Coils"/>
    </source>
</evidence>
<evidence type="ECO:0000256" key="1">
    <source>
        <dbReference type="ARBA" id="ARBA00004496"/>
    </source>
</evidence>
<dbReference type="GO" id="GO:0005096">
    <property type="term" value="F:GTPase activator activity"/>
    <property type="evidence" value="ECO:0007669"/>
    <property type="project" value="UniProtKB-KW"/>
</dbReference>
<dbReference type="PANTHER" id="PTHR12472:SF0">
    <property type="entry name" value="RAB3 GTPASE-ACTIVATING PROTEIN NON-CATALYTIC SUBUNIT"/>
    <property type="match status" value="1"/>
</dbReference>
<dbReference type="Gene3D" id="3.40.1000.10">
    <property type="entry name" value="Mog1/PsbP, alpha/beta/alpha sandwich"/>
    <property type="match status" value="1"/>
</dbReference>
<evidence type="ECO:0000256" key="7">
    <source>
        <dbReference type="SAM" id="MobiDB-lite"/>
    </source>
</evidence>
<sequence length="1851" mass="211275">MSCNEVFLAQLSESQIGRINNFLFNDVKLQKKKRKKSETELVAENSTYDKENSEDDEWEENHFIENDEKGNEEFKNKWIKNSLIGVSLNCEYIALANFRKFVVLEKKGSQMNIIAEVDVTEFLENPNNDFIRCLYVLPISGKGKIDAGHVNWTCIILGLSTGHALFYTETGVIIFKEHISHYAIKRIDFDNSTLPGHQELTFLCGSRLVVLEGKGLLTALTSARSKIAKHEMNVNDISTSIDIPCHVLYLENGLQSKDFQITRPYKPSLFDRLVEGSFSEDGEDAIISSKPIPVYSTYITTGGSGWAVFNWWDKDSGRDILAEGIHNVKKIVTEGVTSYIPSFGIRSFFGINSNQTKDVVKKDPPSSIPYSHAHSICTLVDGNRTGERVFKAPEPWDFALICDSIARISLVCTRTNIILKMWKGYRDAKCAFYETYGMVDLNNKKCKTKTLFVIFYLPRRAILEVWSLKAGKRVGAFHADKIGRLLPIQSHILGCRNNDLRSFNKNLFFIYIKPNGMIVTYSIPFSLSLCHELDASTHDKNLICEIRKSLKLNENEKWFELVKKLQCVDNILKEYYEYIYNNDIKLVLKIETTKKLIEEIKDEEKKNKISIILEYLKIYEYFISVRDNNDFTNEDIEMINFNLTQDLVNDALLVLNISTSQMCKNKKKIISVMEFLKVIEFQDQLLVDTFKNFQYFHFFGDLIFTPILEGYISIDDFMNQLIKLPFDSFYTMKLFTIYFLSNINDINCKKIFNFGKSMIKMLLNNIPFHEKSSIMSFINKKVSETSNVRNALMLTIILFSISQEEENNEEESVENVNVLSGWEDIDIQTEALFLTIQHLLILTSISTLPHPPEVSLEKIYQKKYSFYRETLGVWLCQFYDSQSIILSLLTSPDEIISHCNVSELYTLPSNLRYNSLSLQDIRQDDWLPSLRIVLKYFPLSINVEFLFTDVSWECVSLWNKSKLKNISKLNSCINSLRILQPYPKIQNGLCLMIWDTFLQIPFKALYDLLNVSGDLPTDRELQKCIGIGETEIVEFINCMIGFFKCWMNALNVIESDTFVEVCYEDFFTRFFDFGKGIDKNIIKDTLIEISIKKKPVNYHLLLHHYHLAIIIHLQLSLSLPTRPRFLFDQIGNRAFFESLHSHPLITISDVDDQCMKRRQEFMEKAIENFALEDDSYALTYWNIILEISSTWNLNIDALRIKEIFLFYRHSMDLRGEKAMSCLVKHELLIPSLIPIIAFRIRCLLEDKPEIRSIIKNQFISLDTALSYIEALEFDEAECEEMNFRYFVVMEEDEFGRRQKNTVNSYCLGHLNKLSRIKKPKYYCAIFGSNHIQTFSGQTFHCPFSIGTYTAISNKHFLIQITFDHPNYNDNKLVIIKKISIIINKVNNCTDQKLYTIINNQKELLTSFDDGTSYSGREVKPFVEVKRLNSTTVKILLNHILAEINLYKFNNTLSLSILTSNIKNNFNKKIINKNSWNNLCYHGCMGNFSINNLFKLNNTVESLEKFQDCYSIKAKNNISYATDICNSKNLKNFYNESCIIDMMYYGNLSLIEANHPLQEGAKFHNNKNNLTRQKIKLSHKFSTDGGMADSRSVAEDLTKLQFLIDQQNARIESLQNHIVSIMQNINRNNEPPLPGPQGPQGYPGIKGDKGYTGIPGVKGEPGMPGIKGMPGMTGFVGPKGDKGEMGQQGIGSQGLPGFPGKDGVPGKPGIVGPPGKKGEKGDMGVPGMPGRTGLPGEPGSMGKPGIPGEVGEIGSPGLDGKRGPPGIQGIPGLPGSKGEPGKDGLPGLPGWLVNDKGYCILSIGNCPPSFVEIRHYESYIDQYKFGEYAIAKTDRMENREERIPLKIHACCH</sequence>
<evidence type="ECO:0000259" key="9">
    <source>
        <dbReference type="Pfam" id="PF14655"/>
    </source>
</evidence>
<dbReference type="Pfam" id="PF14656">
    <property type="entry name" value="RAB3GAP2_C"/>
    <property type="match status" value="1"/>
</dbReference>
<feature type="domain" description="Rab3GAP regulatory subunit C-terminal" evidence="10">
    <location>
        <begin position="782"/>
        <end position="1282"/>
    </location>
</feature>
<protein>
    <recommendedName>
        <fullName evidence="13">Rab3-GAP regulatory subunit N-terminal domain-containing protein</fullName>
    </recommendedName>
</protein>
<dbReference type="WBParaSite" id="TCONS_00010053.p1">
    <property type="protein sequence ID" value="TCONS_00010053.p1"/>
    <property type="gene ID" value="XLOC_007747"/>
</dbReference>
<evidence type="ECO:0000259" key="8">
    <source>
        <dbReference type="Pfam" id="PF06534"/>
    </source>
</evidence>
<dbReference type="Pfam" id="PF01391">
    <property type="entry name" value="Collagen"/>
    <property type="match status" value="2"/>
</dbReference>
<evidence type="ECO:0000313" key="12">
    <source>
        <dbReference type="WBParaSite" id="TCONS_00010053.p1"/>
    </source>
</evidence>
<feature type="region of interest" description="Disordered" evidence="7">
    <location>
        <begin position="1760"/>
        <end position="1783"/>
    </location>
</feature>
<dbReference type="Pfam" id="PF06534">
    <property type="entry name" value="RGM_C"/>
    <property type="match status" value="1"/>
</dbReference>
<comment type="subcellular location">
    <subcellularLocation>
        <location evidence="1">Cytoplasm</location>
    </subcellularLocation>
</comment>
<feature type="domain" description="Repulsive guidance molecule C-terminal" evidence="8">
    <location>
        <begin position="1321"/>
        <end position="1558"/>
    </location>
</feature>
<dbReference type="PANTHER" id="PTHR12472">
    <property type="entry name" value="RAB3-GAP REGULATORY DOMAIN"/>
    <property type="match status" value="1"/>
</dbReference>
<comment type="similarity">
    <text evidence="2">Belongs to the Rab3-GAP regulatory subunit family.</text>
</comment>
<keyword evidence="6" id="KW-0175">Coiled coil</keyword>
<keyword evidence="5" id="KW-0677">Repeat</keyword>
<name>A0AAF5DDQ8_STRER</name>
<evidence type="ECO:0000259" key="10">
    <source>
        <dbReference type="Pfam" id="PF14656"/>
    </source>
</evidence>
<feature type="domain" description="Rab3-GAP regulatory subunit N-terminal" evidence="9">
    <location>
        <begin position="78"/>
        <end position="486"/>
    </location>
</feature>